<keyword evidence="5" id="KW-0460">Magnesium</keyword>
<keyword evidence="6" id="KW-0464">Manganese</keyword>
<dbReference type="RefSeq" id="WP_006977110.1">
    <property type="nucleotide sequence ID" value="NZ_ABCS01000184.1"/>
</dbReference>
<dbReference type="CDD" id="cd18870">
    <property type="entry name" value="NUDIX_AcylCoAdiphos_Nudt19"/>
    <property type="match status" value="1"/>
</dbReference>
<keyword evidence="3" id="KW-0479">Metal-binding</keyword>
<feature type="domain" description="Nudix hydrolase" evidence="7">
    <location>
        <begin position="11"/>
        <end position="174"/>
    </location>
</feature>
<evidence type="ECO:0000259" key="7">
    <source>
        <dbReference type="PROSITE" id="PS51462"/>
    </source>
</evidence>
<comment type="caution">
    <text evidence="8">The sequence shown here is derived from an EMBL/GenBank/DDBJ whole genome shotgun (WGS) entry which is preliminary data.</text>
</comment>
<dbReference type="Proteomes" id="UP000005801">
    <property type="component" value="Unassembled WGS sequence"/>
</dbReference>
<dbReference type="Gene3D" id="3.90.79.10">
    <property type="entry name" value="Nucleoside Triphosphate Pyrophosphohydrolase"/>
    <property type="match status" value="2"/>
</dbReference>
<evidence type="ECO:0000256" key="1">
    <source>
        <dbReference type="ARBA" id="ARBA00001936"/>
    </source>
</evidence>
<dbReference type="AlphaFoldDB" id="A6GK74"/>
<dbReference type="GO" id="GO:0016818">
    <property type="term" value="F:hydrolase activity, acting on acid anhydrides, in phosphorus-containing anhydrides"/>
    <property type="evidence" value="ECO:0007669"/>
    <property type="project" value="InterPro"/>
</dbReference>
<sequence length="248" mass="27128">MSGDKPSKGATVRAAATVVVLRPQAPRPEAGEGEAAPELYMLRRSSKSAFMPDALVFPGGGVDPEDIPEGGDRMDDAAFAQAARRECMEEANLAVEPEQLRHFDTWKTPSGESPRRFLARFFVTQIPADAGHEAEADGSETSAGRWATAAAILAAWEREEVDLPPPTVSILLRLRAGDWREWLTRAPELARAPIVPKVRPSGGELHILMPRDPEYAETPGDAGSEVARAAVYPRRFVRVGKRWIPHFD</sequence>
<comment type="cofactor">
    <cofactor evidence="2">
        <name>Mg(2+)</name>
        <dbReference type="ChEBI" id="CHEBI:18420"/>
    </cofactor>
</comment>
<dbReference type="SUPFAM" id="SSF55811">
    <property type="entry name" value="Nudix"/>
    <property type="match status" value="1"/>
</dbReference>
<evidence type="ECO:0000256" key="5">
    <source>
        <dbReference type="ARBA" id="ARBA00022842"/>
    </source>
</evidence>
<proteinExistence type="predicted"/>
<evidence type="ECO:0000256" key="2">
    <source>
        <dbReference type="ARBA" id="ARBA00001946"/>
    </source>
</evidence>
<accession>A6GK74</accession>
<comment type="cofactor">
    <cofactor evidence="1">
        <name>Mn(2+)</name>
        <dbReference type="ChEBI" id="CHEBI:29035"/>
    </cofactor>
</comment>
<dbReference type="EMBL" id="ABCS01000184">
    <property type="protein sequence ID" value="EDM73735.1"/>
    <property type="molecule type" value="Genomic_DNA"/>
</dbReference>
<dbReference type="OrthoDB" id="9788263at2"/>
<organism evidence="8 9">
    <name type="scientific">Plesiocystis pacifica SIR-1</name>
    <dbReference type="NCBI Taxonomy" id="391625"/>
    <lineage>
        <taxon>Bacteria</taxon>
        <taxon>Pseudomonadati</taxon>
        <taxon>Myxococcota</taxon>
        <taxon>Polyangia</taxon>
        <taxon>Nannocystales</taxon>
        <taxon>Nannocystaceae</taxon>
        <taxon>Plesiocystis</taxon>
    </lineage>
</organism>
<dbReference type="InterPro" id="IPR015797">
    <property type="entry name" value="NUDIX_hydrolase-like_dom_sf"/>
</dbReference>
<evidence type="ECO:0000313" key="9">
    <source>
        <dbReference type="Proteomes" id="UP000005801"/>
    </source>
</evidence>
<dbReference type="STRING" id="391625.PPSIR1_08362"/>
<dbReference type="Pfam" id="PF00293">
    <property type="entry name" value="NUDIX"/>
    <property type="match status" value="1"/>
</dbReference>
<dbReference type="PROSITE" id="PS51462">
    <property type="entry name" value="NUDIX"/>
    <property type="match status" value="1"/>
</dbReference>
<dbReference type="PANTHER" id="PTHR12318">
    <property type="entry name" value="TESTOSTERONE-REGULATED PROTEIN RP2"/>
    <property type="match status" value="1"/>
</dbReference>
<dbReference type="PANTHER" id="PTHR12318:SF0">
    <property type="entry name" value="ACYL-COENZYME A DIPHOSPHATASE NUDT19"/>
    <property type="match status" value="1"/>
</dbReference>
<evidence type="ECO:0000256" key="3">
    <source>
        <dbReference type="ARBA" id="ARBA00022723"/>
    </source>
</evidence>
<dbReference type="eggNOG" id="COG1051">
    <property type="taxonomic scope" value="Bacteria"/>
</dbReference>
<gene>
    <name evidence="8" type="ORF">PPSIR1_08362</name>
</gene>
<evidence type="ECO:0000256" key="4">
    <source>
        <dbReference type="ARBA" id="ARBA00022801"/>
    </source>
</evidence>
<reference evidence="8 9" key="1">
    <citation type="submission" date="2007-06" db="EMBL/GenBank/DDBJ databases">
        <authorList>
            <person name="Shimkets L."/>
            <person name="Ferriera S."/>
            <person name="Johnson J."/>
            <person name="Kravitz S."/>
            <person name="Beeson K."/>
            <person name="Sutton G."/>
            <person name="Rogers Y.-H."/>
            <person name="Friedman R."/>
            <person name="Frazier M."/>
            <person name="Venter J.C."/>
        </authorList>
    </citation>
    <scope>NUCLEOTIDE SEQUENCE [LARGE SCALE GENOMIC DNA]</scope>
    <source>
        <strain evidence="8 9">SIR-1</strain>
    </source>
</reference>
<dbReference type="InterPro" id="IPR000086">
    <property type="entry name" value="NUDIX_hydrolase_dom"/>
</dbReference>
<keyword evidence="4" id="KW-0378">Hydrolase</keyword>
<dbReference type="GO" id="GO:0046872">
    <property type="term" value="F:metal ion binding"/>
    <property type="evidence" value="ECO:0007669"/>
    <property type="project" value="UniProtKB-KW"/>
</dbReference>
<evidence type="ECO:0000256" key="6">
    <source>
        <dbReference type="ARBA" id="ARBA00023211"/>
    </source>
</evidence>
<protein>
    <recommendedName>
        <fullName evidence="7">Nudix hydrolase domain-containing protein</fullName>
    </recommendedName>
</protein>
<name>A6GK74_9BACT</name>
<keyword evidence="9" id="KW-1185">Reference proteome</keyword>
<evidence type="ECO:0000313" key="8">
    <source>
        <dbReference type="EMBL" id="EDM73735.1"/>
    </source>
</evidence>
<dbReference type="InterPro" id="IPR039121">
    <property type="entry name" value="NUDT19"/>
</dbReference>